<feature type="non-terminal residue" evidence="3">
    <location>
        <position position="1"/>
    </location>
</feature>
<organism evidence="3">
    <name type="scientific">Tetraodon nigroviridis</name>
    <name type="common">Spotted green pufferfish</name>
    <name type="synonym">Chelonodon nigroviridis</name>
    <dbReference type="NCBI Taxonomy" id="99883"/>
    <lineage>
        <taxon>Eukaryota</taxon>
        <taxon>Metazoa</taxon>
        <taxon>Chordata</taxon>
        <taxon>Craniata</taxon>
        <taxon>Vertebrata</taxon>
        <taxon>Euteleostomi</taxon>
        <taxon>Actinopterygii</taxon>
        <taxon>Neopterygii</taxon>
        <taxon>Teleostei</taxon>
        <taxon>Neoteleostei</taxon>
        <taxon>Acanthomorphata</taxon>
        <taxon>Eupercaria</taxon>
        <taxon>Tetraodontiformes</taxon>
        <taxon>Tetradontoidea</taxon>
        <taxon>Tetraodontidae</taxon>
        <taxon>Tetraodon</taxon>
    </lineage>
</organism>
<comment type="caution">
    <text evidence="3">The sequence shown here is derived from an EMBL/GenBank/DDBJ whole genome shotgun (WGS) entry which is preliminary data.</text>
</comment>
<dbReference type="AlphaFoldDB" id="Q4T5I3"/>
<name>Q4T5I3_TETNG</name>
<feature type="region of interest" description="Disordered" evidence="1">
    <location>
        <begin position="78"/>
        <end position="105"/>
    </location>
</feature>
<reference evidence="3" key="1">
    <citation type="journal article" date="2004" name="Nature">
        <title>Genome duplication in the teleost fish Tetraodon nigroviridis reveals the early vertebrate proto-karyotype.</title>
        <authorList>
            <person name="Jaillon O."/>
            <person name="Aury J.-M."/>
            <person name="Brunet F."/>
            <person name="Petit J.-L."/>
            <person name="Stange-Thomann N."/>
            <person name="Mauceli E."/>
            <person name="Bouneau L."/>
            <person name="Fischer C."/>
            <person name="Ozouf-Costaz C."/>
            <person name="Bernot A."/>
            <person name="Nicaud S."/>
            <person name="Jaffe D."/>
            <person name="Fisher S."/>
            <person name="Lutfalla G."/>
            <person name="Dossat C."/>
            <person name="Segurens B."/>
            <person name="Dasilva C."/>
            <person name="Salanoubat M."/>
            <person name="Levy M."/>
            <person name="Boudet N."/>
            <person name="Castellano S."/>
            <person name="Anthouard V."/>
            <person name="Jubin C."/>
            <person name="Castelli V."/>
            <person name="Katinka M."/>
            <person name="Vacherie B."/>
            <person name="Biemont C."/>
            <person name="Skalli Z."/>
            <person name="Cattolico L."/>
            <person name="Poulain J."/>
            <person name="De Berardinis V."/>
            <person name="Cruaud C."/>
            <person name="Duprat S."/>
            <person name="Brottier P."/>
            <person name="Coutanceau J.-P."/>
            <person name="Gouzy J."/>
            <person name="Parra G."/>
            <person name="Lardier G."/>
            <person name="Chapple C."/>
            <person name="McKernan K.J."/>
            <person name="McEwan P."/>
            <person name="Bosak S."/>
            <person name="Kellis M."/>
            <person name="Volff J.-N."/>
            <person name="Guigo R."/>
            <person name="Zody M.C."/>
            <person name="Mesirov J."/>
            <person name="Lindblad-Toh K."/>
            <person name="Birren B."/>
            <person name="Nusbaum C."/>
            <person name="Kahn D."/>
            <person name="Robinson-Rechavi M."/>
            <person name="Laudet V."/>
            <person name="Schachter V."/>
            <person name="Quetier F."/>
            <person name="Saurin W."/>
            <person name="Scarpelli C."/>
            <person name="Wincker P."/>
            <person name="Lander E.S."/>
            <person name="Weissenbach J."/>
            <person name="Roest Crollius H."/>
        </authorList>
    </citation>
    <scope>NUCLEOTIDE SEQUENCE [LARGE SCALE GENOMIC DNA]</scope>
</reference>
<evidence type="ECO:0000313" key="3">
    <source>
        <dbReference type="EMBL" id="CAF91849.1"/>
    </source>
</evidence>
<gene>
    <name evidence="3" type="ORF">GSTENG00006796001</name>
</gene>
<dbReference type="InterPro" id="IPR032471">
    <property type="entry name" value="AGRL2-4_GAIN_subdom_A"/>
</dbReference>
<dbReference type="Pfam" id="PF16489">
    <property type="entry name" value="GAIN"/>
    <property type="match status" value="1"/>
</dbReference>
<dbReference type="InterPro" id="IPR046338">
    <property type="entry name" value="GAIN_dom_sf"/>
</dbReference>
<evidence type="ECO:0000259" key="2">
    <source>
        <dbReference type="Pfam" id="PF16489"/>
    </source>
</evidence>
<feature type="domain" description="AGRL2-4 GAIN subdomain A" evidence="2">
    <location>
        <begin position="3"/>
        <end position="48"/>
    </location>
</feature>
<dbReference type="EMBL" id="CAAE01009243">
    <property type="protein sequence ID" value="CAF91849.1"/>
    <property type="molecule type" value="Genomic_DNA"/>
</dbReference>
<reference evidence="3" key="2">
    <citation type="submission" date="2004-02" db="EMBL/GenBank/DDBJ databases">
        <authorList>
            <consortium name="Genoscope"/>
            <consortium name="Whitehead Institute Centre for Genome Research"/>
        </authorList>
    </citation>
    <scope>NUCLEOTIDE SEQUENCE</scope>
</reference>
<proteinExistence type="predicted"/>
<sequence length="105" mass="11711">MFQAVVQTVNNLLRPEALESWKDMNNTEQAHTATMLLDVLEEGAFLLANNMYGNRFSDGAANIDLEVHVLNTEMDQQDLSFPQNSSSESTIQLSASTIKQYSRNG</sequence>
<dbReference type="KEGG" id="tng:GSTEN00006796G001"/>
<dbReference type="HOGENOM" id="CLU_2580145_0_0_1"/>
<evidence type="ECO:0000256" key="1">
    <source>
        <dbReference type="SAM" id="MobiDB-lite"/>
    </source>
</evidence>
<dbReference type="Gene3D" id="2.60.220.50">
    <property type="match status" value="1"/>
</dbReference>
<accession>Q4T5I3</accession>
<dbReference type="Gene3D" id="1.25.40.610">
    <property type="match status" value="1"/>
</dbReference>
<protein>
    <submittedName>
        <fullName evidence="3">(spotted green pufferfish) hypothetical protein</fullName>
    </submittedName>
</protein>
<dbReference type="OrthoDB" id="8926278at2759"/>